<accession>A8ZT99</accession>
<dbReference type="Proteomes" id="UP000008561">
    <property type="component" value="Chromosome"/>
</dbReference>
<dbReference type="RefSeq" id="WP_012175394.1">
    <property type="nucleotide sequence ID" value="NC_009943.1"/>
</dbReference>
<protein>
    <submittedName>
        <fullName evidence="1">Uncharacterized protein</fullName>
    </submittedName>
</protein>
<proteinExistence type="predicted"/>
<keyword evidence="2" id="KW-1185">Reference proteome</keyword>
<dbReference type="OrthoDB" id="5733524at2"/>
<dbReference type="EMBL" id="CP000859">
    <property type="protein sequence ID" value="ABW67782.1"/>
    <property type="molecule type" value="Genomic_DNA"/>
</dbReference>
<evidence type="ECO:0000313" key="2">
    <source>
        <dbReference type="Proteomes" id="UP000008561"/>
    </source>
</evidence>
<organism evidence="1 2">
    <name type="scientific">Desulfosudis oleivorans (strain DSM 6200 / JCM 39069 / Hxd3)</name>
    <name type="common">Desulfococcus oleovorans</name>
    <dbReference type="NCBI Taxonomy" id="96561"/>
    <lineage>
        <taxon>Bacteria</taxon>
        <taxon>Pseudomonadati</taxon>
        <taxon>Thermodesulfobacteriota</taxon>
        <taxon>Desulfobacteria</taxon>
        <taxon>Desulfobacterales</taxon>
        <taxon>Desulfosudaceae</taxon>
        <taxon>Desulfosudis</taxon>
    </lineage>
</organism>
<gene>
    <name evidence="1" type="ordered locus">Dole_1978</name>
</gene>
<name>A8ZT99_DESOH</name>
<dbReference type="HOGENOM" id="CLU_828272_0_0_7"/>
<dbReference type="AlphaFoldDB" id="A8ZT99"/>
<sequence>MALPQGYTVEKVFGQTGPLADGLVRFWVGNGALDEAGARQRVNHVACVLKNGNGDIRGVCSIVATALPLLGNRNIWVYRQFLPDTDRSYEAFVALFNGTREIAQNLLEKEGAQKAPTGIFVILPDEAMARRYPQAFWPETALFYAGRTSQGQHCRIAWLDEPGGWADVHRELEPGFSMEWVFGKVDEKLAEEIVSFWLAEGAIKEDRARQRVPEAAKIGRDPNGTLAGVCTLQYRQTPRLNNMPLWHVRAFVSKPHRRSSLAFCLLHTTVDDMQVLYDTGEERRAPGFFMEVENPSLRQLTHQGLWAYRRFAYLGDDARGNHLRVQYFKGAELNF</sequence>
<evidence type="ECO:0000313" key="1">
    <source>
        <dbReference type="EMBL" id="ABW67782.1"/>
    </source>
</evidence>
<dbReference type="KEGG" id="dol:Dole_1978"/>
<dbReference type="STRING" id="96561.Dole_1978"/>
<reference evidence="1 2" key="1">
    <citation type="submission" date="2007-10" db="EMBL/GenBank/DDBJ databases">
        <title>Complete sequence of Desulfococcus oleovorans Hxd3.</title>
        <authorList>
            <consortium name="US DOE Joint Genome Institute"/>
            <person name="Copeland A."/>
            <person name="Lucas S."/>
            <person name="Lapidus A."/>
            <person name="Barry K."/>
            <person name="Glavina del Rio T."/>
            <person name="Dalin E."/>
            <person name="Tice H."/>
            <person name="Pitluck S."/>
            <person name="Kiss H."/>
            <person name="Brettin T."/>
            <person name="Bruce D."/>
            <person name="Detter J.C."/>
            <person name="Han C."/>
            <person name="Schmutz J."/>
            <person name="Larimer F."/>
            <person name="Land M."/>
            <person name="Hauser L."/>
            <person name="Kyrpides N."/>
            <person name="Kim E."/>
            <person name="Wawrik B."/>
            <person name="Richardson P."/>
        </authorList>
    </citation>
    <scope>NUCLEOTIDE SEQUENCE [LARGE SCALE GENOMIC DNA]</scope>
    <source>
        <strain evidence="2">DSM 6200 / JCM 39069 / Hxd3</strain>
    </source>
</reference>